<comment type="similarity">
    <text evidence="5">Belongs to the SAT4 family.</text>
</comment>
<evidence type="ECO:0000256" key="5">
    <source>
        <dbReference type="ARBA" id="ARBA00038359"/>
    </source>
</evidence>
<feature type="transmembrane region" description="Helical" evidence="7">
    <location>
        <begin position="42"/>
        <end position="65"/>
    </location>
</feature>
<keyword evidence="4 7" id="KW-0472">Membrane</keyword>
<feature type="transmembrane region" description="Helical" evidence="7">
    <location>
        <begin position="12"/>
        <end position="30"/>
    </location>
</feature>
<feature type="region of interest" description="Disordered" evidence="6">
    <location>
        <begin position="275"/>
        <end position="329"/>
    </location>
</feature>
<sequence length="388" mass="43588">MGANRGPELQAVCATFVSMAFVAVVLRIYVRLRLVKAFGWDDAWMICAMIGHIMFATCAIGGIHYGTGRHMDTLSDEQIFKAMRYWWLCYIAYCATMICVKISISLFLLRVIVLKLQRWIIYVCMALTVFTGLVFLFVTLLQCSPISYFWNRAIPGGYCISIEVIIGLTFLYSAINAVCDFTLGILPIFLVKGLNMERKMKFALVPLLSMACIASTAVVVRMAFVENFRGADFLYDTVDIAIWSDIEQGLAITAGSLATLRPLYRQLAERLGWSHAGTPMPSKGTPFAKRSSMSNQRKKSNPFSISNFTTRTGHRESDEEYGLGNMKPMQLRDDLINESEKGKVDRGFRSWRVEAGKDGSEEDLNQKVAAEGITRQTDVYMKSSYHAT</sequence>
<protein>
    <recommendedName>
        <fullName evidence="8">Rhodopsin domain-containing protein</fullName>
    </recommendedName>
</protein>
<keyword evidence="10" id="KW-1185">Reference proteome</keyword>
<organism evidence="9 10">
    <name type="scientific">Lophiotrema nucula</name>
    <dbReference type="NCBI Taxonomy" id="690887"/>
    <lineage>
        <taxon>Eukaryota</taxon>
        <taxon>Fungi</taxon>
        <taxon>Dikarya</taxon>
        <taxon>Ascomycota</taxon>
        <taxon>Pezizomycotina</taxon>
        <taxon>Dothideomycetes</taxon>
        <taxon>Pleosporomycetidae</taxon>
        <taxon>Pleosporales</taxon>
        <taxon>Lophiotremataceae</taxon>
        <taxon>Lophiotrema</taxon>
    </lineage>
</organism>
<dbReference type="PANTHER" id="PTHR33048:SF96">
    <property type="entry name" value="INTEGRAL MEMBRANE PROTEIN"/>
    <property type="match status" value="1"/>
</dbReference>
<evidence type="ECO:0000256" key="3">
    <source>
        <dbReference type="ARBA" id="ARBA00022989"/>
    </source>
</evidence>
<evidence type="ECO:0000259" key="8">
    <source>
        <dbReference type="Pfam" id="PF20684"/>
    </source>
</evidence>
<dbReference type="EMBL" id="ML977312">
    <property type="protein sequence ID" value="KAF2121552.1"/>
    <property type="molecule type" value="Genomic_DNA"/>
</dbReference>
<keyword evidence="3 7" id="KW-1133">Transmembrane helix</keyword>
<dbReference type="InterPro" id="IPR052337">
    <property type="entry name" value="SAT4-like"/>
</dbReference>
<evidence type="ECO:0000313" key="10">
    <source>
        <dbReference type="Proteomes" id="UP000799770"/>
    </source>
</evidence>
<gene>
    <name evidence="9" type="ORF">BDV96DRAFT_216584</name>
</gene>
<evidence type="ECO:0000256" key="6">
    <source>
        <dbReference type="SAM" id="MobiDB-lite"/>
    </source>
</evidence>
<reference evidence="9" key="1">
    <citation type="journal article" date="2020" name="Stud. Mycol.">
        <title>101 Dothideomycetes genomes: a test case for predicting lifestyles and emergence of pathogens.</title>
        <authorList>
            <person name="Haridas S."/>
            <person name="Albert R."/>
            <person name="Binder M."/>
            <person name="Bloem J."/>
            <person name="Labutti K."/>
            <person name="Salamov A."/>
            <person name="Andreopoulos B."/>
            <person name="Baker S."/>
            <person name="Barry K."/>
            <person name="Bills G."/>
            <person name="Bluhm B."/>
            <person name="Cannon C."/>
            <person name="Castanera R."/>
            <person name="Culley D."/>
            <person name="Daum C."/>
            <person name="Ezra D."/>
            <person name="Gonzalez J."/>
            <person name="Henrissat B."/>
            <person name="Kuo A."/>
            <person name="Liang C."/>
            <person name="Lipzen A."/>
            <person name="Lutzoni F."/>
            <person name="Magnuson J."/>
            <person name="Mondo S."/>
            <person name="Nolan M."/>
            <person name="Ohm R."/>
            <person name="Pangilinan J."/>
            <person name="Park H.-J."/>
            <person name="Ramirez L."/>
            <person name="Alfaro M."/>
            <person name="Sun H."/>
            <person name="Tritt A."/>
            <person name="Yoshinaga Y."/>
            <person name="Zwiers L.-H."/>
            <person name="Turgeon B."/>
            <person name="Goodwin S."/>
            <person name="Spatafora J."/>
            <person name="Crous P."/>
            <person name="Grigoriev I."/>
        </authorList>
    </citation>
    <scope>NUCLEOTIDE SEQUENCE</scope>
    <source>
        <strain evidence="9">CBS 627.86</strain>
    </source>
</reference>
<feature type="transmembrane region" description="Helical" evidence="7">
    <location>
        <begin position="85"/>
        <end position="112"/>
    </location>
</feature>
<feature type="transmembrane region" description="Helical" evidence="7">
    <location>
        <begin position="119"/>
        <end position="140"/>
    </location>
</feature>
<dbReference type="GO" id="GO:0016020">
    <property type="term" value="C:membrane"/>
    <property type="evidence" value="ECO:0007669"/>
    <property type="project" value="UniProtKB-SubCell"/>
</dbReference>
<comment type="subcellular location">
    <subcellularLocation>
        <location evidence="1">Membrane</location>
        <topology evidence="1">Multi-pass membrane protein</topology>
    </subcellularLocation>
</comment>
<name>A0A6A5ZPF4_9PLEO</name>
<dbReference type="AlphaFoldDB" id="A0A6A5ZPF4"/>
<feature type="transmembrane region" description="Helical" evidence="7">
    <location>
        <begin position="160"/>
        <end position="190"/>
    </location>
</feature>
<dbReference type="InterPro" id="IPR049326">
    <property type="entry name" value="Rhodopsin_dom_fungi"/>
</dbReference>
<evidence type="ECO:0000256" key="2">
    <source>
        <dbReference type="ARBA" id="ARBA00022692"/>
    </source>
</evidence>
<evidence type="ECO:0000256" key="4">
    <source>
        <dbReference type="ARBA" id="ARBA00023136"/>
    </source>
</evidence>
<proteinExistence type="inferred from homology"/>
<keyword evidence="2 7" id="KW-0812">Transmembrane</keyword>
<feature type="domain" description="Rhodopsin" evidence="8">
    <location>
        <begin position="26"/>
        <end position="265"/>
    </location>
</feature>
<dbReference type="PANTHER" id="PTHR33048">
    <property type="entry name" value="PTH11-LIKE INTEGRAL MEMBRANE PROTEIN (AFU_ORTHOLOGUE AFUA_5G11245)"/>
    <property type="match status" value="1"/>
</dbReference>
<evidence type="ECO:0000256" key="7">
    <source>
        <dbReference type="SAM" id="Phobius"/>
    </source>
</evidence>
<evidence type="ECO:0000313" key="9">
    <source>
        <dbReference type="EMBL" id="KAF2121552.1"/>
    </source>
</evidence>
<dbReference type="Proteomes" id="UP000799770">
    <property type="component" value="Unassembled WGS sequence"/>
</dbReference>
<accession>A0A6A5ZPF4</accession>
<feature type="transmembrane region" description="Helical" evidence="7">
    <location>
        <begin position="202"/>
        <end position="224"/>
    </location>
</feature>
<dbReference type="Pfam" id="PF20684">
    <property type="entry name" value="Fung_rhodopsin"/>
    <property type="match status" value="1"/>
</dbReference>
<feature type="compositionally biased region" description="Polar residues" evidence="6">
    <location>
        <begin position="291"/>
        <end position="311"/>
    </location>
</feature>
<dbReference type="OrthoDB" id="3923077at2759"/>
<evidence type="ECO:0000256" key="1">
    <source>
        <dbReference type="ARBA" id="ARBA00004141"/>
    </source>
</evidence>